<comment type="caution">
    <text evidence="8">The sequence shown here is derived from an EMBL/GenBank/DDBJ whole genome shotgun (WGS) entry which is preliminary data.</text>
</comment>
<dbReference type="PANTHER" id="PTHR34093:SF1">
    <property type="entry name" value="CHLORIDE CHANNEL CLIC-LIKE PROTEIN 1"/>
    <property type="match status" value="1"/>
</dbReference>
<keyword evidence="6 7" id="KW-0472">Membrane</keyword>
<feature type="transmembrane region" description="Helical" evidence="7">
    <location>
        <begin position="49"/>
        <end position="69"/>
    </location>
</feature>
<evidence type="ECO:0000256" key="7">
    <source>
        <dbReference type="SAM" id="Phobius"/>
    </source>
</evidence>
<comment type="similarity">
    <text evidence="2">Belongs to the chloride channel MCLC family.</text>
</comment>
<sequence length="77" mass="8705">MYVNPILLVPPTKVVNMTMSILITDPLKHLGEGISKFLKASLKPLPVTLHFPMLPVFALAIVACHFEWFRVFSGKWL</sequence>
<organism evidence="8 9">
    <name type="scientific">Silurus meridionalis</name>
    <name type="common">Southern catfish</name>
    <name type="synonym">Silurus soldatovi meridionalis</name>
    <dbReference type="NCBI Taxonomy" id="175797"/>
    <lineage>
        <taxon>Eukaryota</taxon>
        <taxon>Metazoa</taxon>
        <taxon>Chordata</taxon>
        <taxon>Craniata</taxon>
        <taxon>Vertebrata</taxon>
        <taxon>Euteleostomi</taxon>
        <taxon>Actinopterygii</taxon>
        <taxon>Neopterygii</taxon>
        <taxon>Teleostei</taxon>
        <taxon>Ostariophysi</taxon>
        <taxon>Siluriformes</taxon>
        <taxon>Siluridae</taxon>
        <taxon>Silurus</taxon>
    </lineage>
</organism>
<reference evidence="8" key="1">
    <citation type="submission" date="2020-08" db="EMBL/GenBank/DDBJ databases">
        <title>Chromosome-level assembly of Southern catfish (Silurus meridionalis) provides insights into visual adaptation to the nocturnal and benthic lifestyles.</title>
        <authorList>
            <person name="Zhang Y."/>
            <person name="Wang D."/>
            <person name="Peng Z."/>
        </authorList>
    </citation>
    <scope>NUCLEOTIDE SEQUENCE</scope>
    <source>
        <strain evidence="8">SWU-2019-XX</strain>
        <tissue evidence="8">Muscle</tissue>
    </source>
</reference>
<gene>
    <name evidence="8" type="ORF">HF521_022647</name>
</gene>
<dbReference type="GO" id="GO:0005783">
    <property type="term" value="C:endoplasmic reticulum"/>
    <property type="evidence" value="ECO:0007669"/>
    <property type="project" value="TreeGrafter"/>
</dbReference>
<keyword evidence="5 7" id="KW-1133">Transmembrane helix</keyword>
<proteinExistence type="inferred from homology"/>
<dbReference type="Pfam" id="PF05934">
    <property type="entry name" value="MCLC"/>
    <property type="match status" value="1"/>
</dbReference>
<evidence type="ECO:0000313" key="8">
    <source>
        <dbReference type="EMBL" id="KAF7703640.1"/>
    </source>
</evidence>
<name>A0A8T0BEJ1_SILME</name>
<comment type="subcellular location">
    <subcellularLocation>
        <location evidence="1">Membrane</location>
        <topology evidence="1">Multi-pass membrane protein</topology>
    </subcellularLocation>
</comment>
<dbReference type="GO" id="GO:0005254">
    <property type="term" value="F:chloride channel activity"/>
    <property type="evidence" value="ECO:0007669"/>
    <property type="project" value="TreeGrafter"/>
</dbReference>
<evidence type="ECO:0000256" key="1">
    <source>
        <dbReference type="ARBA" id="ARBA00004141"/>
    </source>
</evidence>
<evidence type="ECO:0000256" key="5">
    <source>
        <dbReference type="ARBA" id="ARBA00022989"/>
    </source>
</evidence>
<dbReference type="EMBL" id="JABFDY010000009">
    <property type="protein sequence ID" value="KAF7703640.1"/>
    <property type="molecule type" value="Genomic_DNA"/>
</dbReference>
<dbReference type="InterPro" id="IPR009231">
    <property type="entry name" value="Chloride_chnl_CLIC-like"/>
</dbReference>
<evidence type="ECO:0000256" key="6">
    <source>
        <dbReference type="ARBA" id="ARBA00023136"/>
    </source>
</evidence>
<protein>
    <recommendedName>
        <fullName evidence="3">Chloride channel CLIC-like protein 1</fullName>
    </recommendedName>
</protein>
<dbReference type="PANTHER" id="PTHR34093">
    <property type="entry name" value="CHLORIDE CHANNEL CLIC-LIKE PROTEIN 1"/>
    <property type="match status" value="1"/>
</dbReference>
<keyword evidence="9" id="KW-1185">Reference proteome</keyword>
<dbReference type="AlphaFoldDB" id="A0A8T0BEJ1"/>
<accession>A0A8T0BEJ1</accession>
<keyword evidence="4 7" id="KW-0812">Transmembrane</keyword>
<dbReference type="GO" id="GO:0016020">
    <property type="term" value="C:membrane"/>
    <property type="evidence" value="ECO:0007669"/>
    <property type="project" value="UniProtKB-SubCell"/>
</dbReference>
<evidence type="ECO:0000256" key="2">
    <source>
        <dbReference type="ARBA" id="ARBA00005944"/>
    </source>
</evidence>
<evidence type="ECO:0000256" key="4">
    <source>
        <dbReference type="ARBA" id="ARBA00022692"/>
    </source>
</evidence>
<evidence type="ECO:0000313" key="9">
    <source>
        <dbReference type="Proteomes" id="UP000606274"/>
    </source>
</evidence>
<dbReference type="Proteomes" id="UP000606274">
    <property type="component" value="Unassembled WGS sequence"/>
</dbReference>
<evidence type="ECO:0000256" key="3">
    <source>
        <dbReference type="ARBA" id="ARBA00015571"/>
    </source>
</evidence>